<organism evidence="2 3">
    <name type="scientific">Protea cynaroides</name>
    <dbReference type="NCBI Taxonomy" id="273540"/>
    <lineage>
        <taxon>Eukaryota</taxon>
        <taxon>Viridiplantae</taxon>
        <taxon>Streptophyta</taxon>
        <taxon>Embryophyta</taxon>
        <taxon>Tracheophyta</taxon>
        <taxon>Spermatophyta</taxon>
        <taxon>Magnoliopsida</taxon>
        <taxon>Proteales</taxon>
        <taxon>Proteaceae</taxon>
        <taxon>Protea</taxon>
    </lineage>
</organism>
<proteinExistence type="predicted"/>
<dbReference type="EMBL" id="JAMYWD010000002">
    <property type="protein sequence ID" value="KAJ4977570.1"/>
    <property type="molecule type" value="Genomic_DNA"/>
</dbReference>
<gene>
    <name evidence="2" type="ORF">NE237_008350</name>
</gene>
<comment type="caution">
    <text evidence="2">The sequence shown here is derived from an EMBL/GenBank/DDBJ whole genome shotgun (WGS) entry which is preliminary data.</text>
</comment>
<sequence>MSRLLYNFFPTDILPPQQLTVNGERIPKQVVIQKVNTREGTMNFNFFPNDLLPPQLPADGDMTTQTVHQSTPAQEGTNKFKGAALRTQQVHSHSYKAIHVSSTRQTSAFSTSKDVPPTF</sequence>
<dbReference type="AlphaFoldDB" id="A0A9Q0KVM0"/>
<feature type="region of interest" description="Disordered" evidence="1">
    <location>
        <begin position="53"/>
        <end position="79"/>
    </location>
</feature>
<protein>
    <submittedName>
        <fullName evidence="2">Uncharacterized protein</fullName>
    </submittedName>
</protein>
<reference evidence="2" key="1">
    <citation type="journal article" date="2023" name="Plant J.">
        <title>The genome of the king protea, Protea cynaroides.</title>
        <authorList>
            <person name="Chang J."/>
            <person name="Duong T.A."/>
            <person name="Schoeman C."/>
            <person name="Ma X."/>
            <person name="Roodt D."/>
            <person name="Barker N."/>
            <person name="Li Z."/>
            <person name="Van de Peer Y."/>
            <person name="Mizrachi E."/>
        </authorList>
    </citation>
    <scope>NUCLEOTIDE SEQUENCE</scope>
    <source>
        <tissue evidence="2">Young leaves</tissue>
    </source>
</reference>
<feature type="compositionally biased region" description="Polar residues" evidence="1">
    <location>
        <begin position="62"/>
        <end position="77"/>
    </location>
</feature>
<evidence type="ECO:0000313" key="2">
    <source>
        <dbReference type="EMBL" id="KAJ4977570.1"/>
    </source>
</evidence>
<accession>A0A9Q0KVM0</accession>
<keyword evidence="3" id="KW-1185">Reference proteome</keyword>
<dbReference type="Proteomes" id="UP001141806">
    <property type="component" value="Unassembled WGS sequence"/>
</dbReference>
<evidence type="ECO:0000313" key="3">
    <source>
        <dbReference type="Proteomes" id="UP001141806"/>
    </source>
</evidence>
<name>A0A9Q0KVM0_9MAGN</name>
<evidence type="ECO:0000256" key="1">
    <source>
        <dbReference type="SAM" id="MobiDB-lite"/>
    </source>
</evidence>